<dbReference type="PANTHER" id="PTHR13696:SF96">
    <property type="entry name" value="COBQ_COBB_MIND_PARA NUCLEOTIDE BINDING DOMAIN-CONTAINING PROTEIN"/>
    <property type="match status" value="1"/>
</dbReference>
<dbReference type="PIRSF" id="PIRSF009320">
    <property type="entry name" value="Nuc_binding_HP_1000"/>
    <property type="match status" value="1"/>
</dbReference>
<name>A0ABT9EC01_9PROT</name>
<dbReference type="InterPro" id="IPR027417">
    <property type="entry name" value="P-loop_NTPase"/>
</dbReference>
<dbReference type="Proteomes" id="UP001243009">
    <property type="component" value="Unassembled WGS sequence"/>
</dbReference>
<accession>A0ABT9EC01</accession>
<dbReference type="Pfam" id="PF09140">
    <property type="entry name" value="MipZ"/>
    <property type="match status" value="1"/>
</dbReference>
<dbReference type="EMBL" id="JAUTWS010000116">
    <property type="protein sequence ID" value="MDO9713733.1"/>
    <property type="molecule type" value="Genomic_DNA"/>
</dbReference>
<dbReference type="RefSeq" id="WP_305108586.1">
    <property type="nucleotide sequence ID" value="NZ_JAUTWS010000116.1"/>
</dbReference>
<dbReference type="Gene3D" id="3.40.50.300">
    <property type="entry name" value="P-loop containing nucleotide triphosphate hydrolases"/>
    <property type="match status" value="1"/>
</dbReference>
<proteinExistence type="predicted"/>
<dbReference type="SUPFAM" id="SSF52540">
    <property type="entry name" value="P-loop containing nucleoside triphosphate hydrolases"/>
    <property type="match status" value="1"/>
</dbReference>
<evidence type="ECO:0000313" key="2">
    <source>
        <dbReference type="Proteomes" id="UP001243009"/>
    </source>
</evidence>
<dbReference type="InterPro" id="IPR015223">
    <property type="entry name" value="MipZ"/>
</dbReference>
<sequence length="220" mass="24291">MARRGTGCRVIVLGGSKGGCGRSTISRNLLVAARQAGLQAIGLDFDEQRTFRKWADRRAKQRESVPQIVEAEVVAIKDESWAEIERKLDGFEVAVVDTAPGVENNMARMVELCERADFVLVPTSPSTDDLESVVPWWRSLSTTGMRGAFVLNKANRRTRSFASARSALLKYGTLAPIEIPQLEDIAAPFSAGLTSLDYEKAKGADVMQDLWRHLRREVGL</sequence>
<dbReference type="CDD" id="cd02042">
    <property type="entry name" value="ParAB_family"/>
    <property type="match status" value="1"/>
</dbReference>
<evidence type="ECO:0000313" key="1">
    <source>
        <dbReference type="EMBL" id="MDO9713733.1"/>
    </source>
</evidence>
<organism evidence="1 2">
    <name type="scientific">Paracraurococcus lichenis</name>
    <dbReference type="NCBI Taxonomy" id="3064888"/>
    <lineage>
        <taxon>Bacteria</taxon>
        <taxon>Pseudomonadati</taxon>
        <taxon>Pseudomonadota</taxon>
        <taxon>Alphaproteobacteria</taxon>
        <taxon>Acetobacterales</taxon>
        <taxon>Roseomonadaceae</taxon>
        <taxon>Paracraurococcus</taxon>
    </lineage>
</organism>
<comment type="caution">
    <text evidence="1">The sequence shown here is derived from an EMBL/GenBank/DDBJ whole genome shotgun (WGS) entry which is preliminary data.</text>
</comment>
<protein>
    <submittedName>
        <fullName evidence="1">Division plane positioning ATPase MipZ</fullName>
    </submittedName>
</protein>
<reference evidence="1 2" key="1">
    <citation type="submission" date="2023-08" db="EMBL/GenBank/DDBJ databases">
        <title>The draft genome sequence of Paracraurococcus sp. LOR1-02.</title>
        <authorList>
            <person name="Kingkaew E."/>
            <person name="Tanasupawat S."/>
        </authorList>
    </citation>
    <scope>NUCLEOTIDE SEQUENCE [LARGE SCALE GENOMIC DNA]</scope>
    <source>
        <strain evidence="1 2">LOR1-02</strain>
    </source>
</reference>
<gene>
    <name evidence="1" type="ORF">Q7A36_35815</name>
</gene>
<dbReference type="PANTHER" id="PTHR13696">
    <property type="entry name" value="P-LOOP CONTAINING NUCLEOSIDE TRIPHOSPHATE HYDROLASE"/>
    <property type="match status" value="1"/>
</dbReference>
<dbReference type="InterPro" id="IPR050678">
    <property type="entry name" value="DNA_Partitioning_ATPase"/>
</dbReference>
<keyword evidence="2" id="KW-1185">Reference proteome</keyword>